<sequence length="316" mass="37132">MQFIDIAKLVENMKILKGKEIIVWGAGNMGKYINEVLPVKIKYYVDSDKDKEGKYIGNIPICNYKKLYDESIETVVVIIGTTVKRAFIEIRDILVGMGMAENKNFIDGYIFYELYLTSIDEEYDKSFRKFYWESRVEDLMEHNQKYTNELTIIRKVMESYKPQNLLEVGIGSGRFLHIYKKYGVHNVIGQDIADKGLKICKKNFPEYTFINTEIEDLQFEYDKFDVCIVNRVLSAIPKKTIGKVLDNICKISKVVMINEYSENEFSGNSSYWFLHEELIKRILDRDFFIKEEYELDYEGNMDTNGKTKAYVLEKQK</sequence>
<dbReference type="InterPro" id="IPR029063">
    <property type="entry name" value="SAM-dependent_MTases_sf"/>
</dbReference>
<dbReference type="InterPro" id="IPR041698">
    <property type="entry name" value="Methyltransf_25"/>
</dbReference>
<protein>
    <submittedName>
        <fullName evidence="1">Uncharacterized protein</fullName>
    </submittedName>
</protein>
<gene>
    <name evidence="1" type="ORF">CNEO_41717</name>
</gene>
<dbReference type="AlphaFoldDB" id="A0AA86JVI9"/>
<proteinExistence type="predicted"/>
<dbReference type="CDD" id="cd02440">
    <property type="entry name" value="AdoMet_MTases"/>
    <property type="match status" value="1"/>
</dbReference>
<reference evidence="1" key="1">
    <citation type="submission" date="2021-10" db="EMBL/GenBank/DDBJ databases">
        <authorList>
            <person name="Mesa V."/>
        </authorList>
    </citation>
    <scope>NUCLEOTIDE SEQUENCE</scope>
    <source>
        <strain evidence="1">CC3_PB</strain>
    </source>
</reference>
<evidence type="ECO:0000313" key="1">
    <source>
        <dbReference type="EMBL" id="CAG9705215.1"/>
    </source>
</evidence>
<dbReference type="Gene3D" id="3.40.50.150">
    <property type="entry name" value="Vaccinia Virus protein VP39"/>
    <property type="match status" value="1"/>
</dbReference>
<dbReference type="Gene3D" id="3.40.50.720">
    <property type="entry name" value="NAD(P)-binding Rossmann-like Domain"/>
    <property type="match status" value="1"/>
</dbReference>
<name>A0AA86JVI9_9CLOT</name>
<comment type="caution">
    <text evidence="1">The sequence shown here is derived from an EMBL/GenBank/DDBJ whole genome shotgun (WGS) entry which is preliminary data.</text>
</comment>
<dbReference type="Proteomes" id="UP000789738">
    <property type="component" value="Unassembled WGS sequence"/>
</dbReference>
<evidence type="ECO:0000313" key="2">
    <source>
        <dbReference type="Proteomes" id="UP000789738"/>
    </source>
</evidence>
<dbReference type="RefSeq" id="WP_210887498.1">
    <property type="nucleotide sequence ID" value="NZ_CAKJVE010000004.1"/>
</dbReference>
<dbReference type="EMBL" id="CAKJVE010000004">
    <property type="protein sequence ID" value="CAG9705215.1"/>
    <property type="molecule type" value="Genomic_DNA"/>
</dbReference>
<dbReference type="Pfam" id="PF13649">
    <property type="entry name" value="Methyltransf_25"/>
    <property type="match status" value="1"/>
</dbReference>
<accession>A0AA86JVI9</accession>
<dbReference type="SUPFAM" id="SSF53335">
    <property type="entry name" value="S-adenosyl-L-methionine-dependent methyltransferases"/>
    <property type="match status" value="1"/>
</dbReference>
<organism evidence="1 2">
    <name type="scientific">Clostridium neonatale</name>
    <dbReference type="NCBI Taxonomy" id="137838"/>
    <lineage>
        <taxon>Bacteria</taxon>
        <taxon>Bacillati</taxon>
        <taxon>Bacillota</taxon>
        <taxon>Clostridia</taxon>
        <taxon>Eubacteriales</taxon>
        <taxon>Clostridiaceae</taxon>
        <taxon>Clostridium</taxon>
    </lineage>
</organism>